<protein>
    <recommendedName>
        <fullName evidence="2">CAAX prenyl protease 2/Lysostaphin resistance protein A-like domain-containing protein</fullName>
    </recommendedName>
</protein>
<keyword evidence="1" id="KW-1133">Transmembrane helix</keyword>
<dbReference type="InterPro" id="IPR003675">
    <property type="entry name" value="Rce1/LyrA-like_dom"/>
</dbReference>
<dbReference type="GO" id="GO:0080120">
    <property type="term" value="P:CAAX-box protein maturation"/>
    <property type="evidence" value="ECO:0007669"/>
    <property type="project" value="UniProtKB-ARBA"/>
</dbReference>
<gene>
    <name evidence="3" type="ORF">US96_C0033G0003</name>
</gene>
<dbReference type="Proteomes" id="UP000034181">
    <property type="component" value="Unassembled WGS sequence"/>
</dbReference>
<feature type="domain" description="CAAX prenyl protease 2/Lysostaphin resistance protein A-like" evidence="2">
    <location>
        <begin position="89"/>
        <end position="188"/>
    </location>
</feature>
<accession>A0A0G0NB96</accession>
<evidence type="ECO:0000313" key="3">
    <source>
        <dbReference type="EMBL" id="KKQ74386.1"/>
    </source>
</evidence>
<feature type="transmembrane region" description="Helical" evidence="1">
    <location>
        <begin position="92"/>
        <end position="112"/>
    </location>
</feature>
<evidence type="ECO:0000259" key="2">
    <source>
        <dbReference type="Pfam" id="PF02517"/>
    </source>
</evidence>
<feature type="transmembrane region" description="Helical" evidence="1">
    <location>
        <begin position="60"/>
        <end position="80"/>
    </location>
</feature>
<organism evidence="3 4">
    <name type="scientific">Candidatus Woesebacteria bacterium GW2011_GWB1_38_5b</name>
    <dbReference type="NCBI Taxonomy" id="1618569"/>
    <lineage>
        <taxon>Bacteria</taxon>
        <taxon>Candidatus Woeseibacteriota</taxon>
    </lineage>
</organism>
<proteinExistence type="predicted"/>
<feature type="transmembrane region" description="Helical" evidence="1">
    <location>
        <begin position="151"/>
        <end position="170"/>
    </location>
</feature>
<dbReference type="Pfam" id="PF02517">
    <property type="entry name" value="Rce1-like"/>
    <property type="match status" value="1"/>
</dbReference>
<evidence type="ECO:0000256" key="1">
    <source>
        <dbReference type="SAM" id="Phobius"/>
    </source>
</evidence>
<feature type="transmembrane region" description="Helical" evidence="1">
    <location>
        <begin position="118"/>
        <end position="139"/>
    </location>
</feature>
<dbReference type="GO" id="GO:0004175">
    <property type="term" value="F:endopeptidase activity"/>
    <property type="evidence" value="ECO:0007669"/>
    <property type="project" value="UniProtKB-ARBA"/>
</dbReference>
<evidence type="ECO:0000313" key="4">
    <source>
        <dbReference type="Proteomes" id="UP000034181"/>
    </source>
</evidence>
<comment type="caution">
    <text evidence="3">The sequence shown here is derived from an EMBL/GenBank/DDBJ whole genome shotgun (WGS) entry which is preliminary data.</text>
</comment>
<name>A0A0G0NB96_9BACT</name>
<sequence>MYLILILFYTFIPPTVLYYCLKLIYQEKHEYGWHIHYLTKFFITLSFLPILYLPQVDLALVPKSLISVLLFVLTIFFAVLGIKPAIKNKVVFLYFGGIFASFMEEILFRGVIFGLAKAYWNSNLIALIISSVAFGIWHLKNYAWQPDKKWLFIHFLYTGFMYGPIFAGLRILTGDIYLASLFHFLVDTYVALAPKKYRWTILGDRGEKFKDSYTIK</sequence>
<dbReference type="AlphaFoldDB" id="A0A0G0NB96"/>
<feature type="transmembrane region" description="Helical" evidence="1">
    <location>
        <begin position="37"/>
        <end position="54"/>
    </location>
</feature>
<feature type="transmembrane region" description="Helical" evidence="1">
    <location>
        <begin position="6"/>
        <end position="25"/>
    </location>
</feature>
<feature type="transmembrane region" description="Helical" evidence="1">
    <location>
        <begin position="176"/>
        <end position="193"/>
    </location>
</feature>
<reference evidence="3 4" key="1">
    <citation type="journal article" date="2015" name="Nature">
        <title>rRNA introns, odd ribosomes, and small enigmatic genomes across a large radiation of phyla.</title>
        <authorList>
            <person name="Brown C.T."/>
            <person name="Hug L.A."/>
            <person name="Thomas B.C."/>
            <person name="Sharon I."/>
            <person name="Castelle C.J."/>
            <person name="Singh A."/>
            <person name="Wilkins M.J."/>
            <person name="Williams K.H."/>
            <person name="Banfield J.F."/>
        </authorList>
    </citation>
    <scope>NUCLEOTIDE SEQUENCE [LARGE SCALE GENOMIC DNA]</scope>
</reference>
<keyword evidence="1" id="KW-0812">Transmembrane</keyword>
<dbReference type="EMBL" id="LBUZ01000033">
    <property type="protein sequence ID" value="KKQ74386.1"/>
    <property type="molecule type" value="Genomic_DNA"/>
</dbReference>
<keyword evidence="1" id="KW-0472">Membrane</keyword>